<protein>
    <recommendedName>
        <fullName evidence="1">2-hydroxychromene-2-carboxylate isomerase</fullName>
        <ecNumber evidence="1">5.99.1.4</ecNumber>
    </recommendedName>
</protein>
<sequence length="201" mass="22777">MTKSVDFWFDFASTYAYLAAARLEETALARGVDVRWRPILLGPIFARHGWNTSPFVVYPAKGRYMWRDVERRAAELGRPFKRPGPDDPRDFPQHTVMAARMALVALDCPQGKDFCRRVFFAEFEEEKDISDPAVLLSIAIDLGLPEDIQEKATHPENKARLRASVEEAQALGVFGAPSFTVGDELFWGEDRLDTTLIWARG</sequence>
<dbReference type="EC" id="5.99.1.4" evidence="1"/>
<dbReference type="SUPFAM" id="SSF52833">
    <property type="entry name" value="Thioredoxin-like"/>
    <property type="match status" value="1"/>
</dbReference>
<dbReference type="CDD" id="cd03022">
    <property type="entry name" value="DsbA_HCCA_Iso"/>
    <property type="match status" value="1"/>
</dbReference>
<dbReference type="Proteomes" id="UP001596116">
    <property type="component" value="Unassembled WGS sequence"/>
</dbReference>
<comment type="similarity">
    <text evidence="1">Belongs to the GST superfamily. NadH family.</text>
</comment>
<keyword evidence="4" id="KW-1185">Reference proteome</keyword>
<dbReference type="Pfam" id="PF01323">
    <property type="entry name" value="DSBA"/>
    <property type="match status" value="1"/>
</dbReference>
<proteinExistence type="inferred from homology"/>
<dbReference type="RefSeq" id="WP_379879520.1">
    <property type="nucleotide sequence ID" value="NZ_JBHPON010000001.1"/>
</dbReference>
<evidence type="ECO:0000256" key="1">
    <source>
        <dbReference type="PIRNR" id="PIRNR006386"/>
    </source>
</evidence>
<dbReference type="InterPro" id="IPR001853">
    <property type="entry name" value="DSBA-like_thioredoxin_dom"/>
</dbReference>
<dbReference type="EMBL" id="JBHPON010000001">
    <property type="protein sequence ID" value="MFC6035151.1"/>
    <property type="molecule type" value="Genomic_DNA"/>
</dbReference>
<dbReference type="InterPro" id="IPR044087">
    <property type="entry name" value="NahD-like"/>
</dbReference>
<organism evidence="3 4">
    <name type="scientific">Hyphococcus aureus</name>
    <dbReference type="NCBI Taxonomy" id="2666033"/>
    <lineage>
        <taxon>Bacteria</taxon>
        <taxon>Pseudomonadati</taxon>
        <taxon>Pseudomonadota</taxon>
        <taxon>Alphaproteobacteria</taxon>
        <taxon>Parvularculales</taxon>
        <taxon>Parvularculaceae</taxon>
        <taxon>Hyphococcus</taxon>
    </lineage>
</organism>
<dbReference type="PANTHER" id="PTHR42943">
    <property type="entry name" value="GLUTATHIONE S-TRANSFERASE KAPPA"/>
    <property type="match status" value="1"/>
</dbReference>
<dbReference type="InterPro" id="IPR036249">
    <property type="entry name" value="Thioredoxin-like_sf"/>
</dbReference>
<feature type="domain" description="DSBA-like thioredoxin" evidence="2">
    <location>
        <begin position="5"/>
        <end position="194"/>
    </location>
</feature>
<gene>
    <name evidence="3" type="ORF">ACFMB1_06315</name>
</gene>
<evidence type="ECO:0000313" key="4">
    <source>
        <dbReference type="Proteomes" id="UP001596116"/>
    </source>
</evidence>
<dbReference type="InterPro" id="IPR014440">
    <property type="entry name" value="HCCAis_GSTk"/>
</dbReference>
<name>A0ABW1KWX5_9PROT</name>
<comment type="caution">
    <text evidence="3">The sequence shown here is derived from an EMBL/GenBank/DDBJ whole genome shotgun (WGS) entry which is preliminary data.</text>
</comment>
<dbReference type="PANTHER" id="PTHR42943:SF2">
    <property type="entry name" value="GLUTATHIONE S-TRANSFERASE KAPPA 1"/>
    <property type="match status" value="1"/>
</dbReference>
<keyword evidence="1 3" id="KW-0413">Isomerase</keyword>
<dbReference type="InterPro" id="IPR051924">
    <property type="entry name" value="GST_Kappa/NadH"/>
</dbReference>
<dbReference type="PIRSF" id="PIRSF006386">
    <property type="entry name" value="HCCAis_GSTk"/>
    <property type="match status" value="1"/>
</dbReference>
<evidence type="ECO:0000313" key="3">
    <source>
        <dbReference type="EMBL" id="MFC6035151.1"/>
    </source>
</evidence>
<dbReference type="GO" id="GO:0016853">
    <property type="term" value="F:isomerase activity"/>
    <property type="evidence" value="ECO:0007669"/>
    <property type="project" value="UniProtKB-KW"/>
</dbReference>
<evidence type="ECO:0000259" key="2">
    <source>
        <dbReference type="Pfam" id="PF01323"/>
    </source>
</evidence>
<comment type="catalytic activity">
    <reaction evidence="1">
        <text>2-hydroxychromene-2-carboxylate = (3E)-4-(2-hydroxyphenyl)-2-oxobut-3-enoate</text>
        <dbReference type="Rhea" id="RHEA:27401"/>
        <dbReference type="ChEBI" id="CHEBI:59350"/>
        <dbReference type="ChEBI" id="CHEBI:59353"/>
        <dbReference type="EC" id="5.99.1.4"/>
    </reaction>
</comment>
<accession>A0ABW1KWX5</accession>
<reference evidence="3 4" key="1">
    <citation type="submission" date="2024-09" db="EMBL/GenBank/DDBJ databases">
        <authorList>
            <person name="Zhang Z.-H."/>
        </authorList>
    </citation>
    <scope>NUCLEOTIDE SEQUENCE [LARGE SCALE GENOMIC DNA]</scope>
    <source>
        <strain evidence="3 4">HHTR114</strain>
    </source>
</reference>
<dbReference type="Gene3D" id="3.40.30.10">
    <property type="entry name" value="Glutaredoxin"/>
    <property type="match status" value="1"/>
</dbReference>